<keyword evidence="5" id="KW-0547">Nucleotide-binding</keyword>
<dbReference type="Pfam" id="PF00072">
    <property type="entry name" value="Response_reg"/>
    <property type="match status" value="1"/>
</dbReference>
<dbReference type="FunFam" id="3.30.565.10:FF:000037">
    <property type="entry name" value="Hybrid sensor histidine kinase/response regulator"/>
    <property type="match status" value="1"/>
</dbReference>
<dbReference type="InterPro" id="IPR001789">
    <property type="entry name" value="Sig_transdc_resp-reg_receiver"/>
</dbReference>
<proteinExistence type="predicted"/>
<dbReference type="Gene3D" id="3.40.50.2300">
    <property type="match status" value="1"/>
</dbReference>
<dbReference type="SMART" id="SM00388">
    <property type="entry name" value="HisKA"/>
    <property type="match status" value="1"/>
</dbReference>
<evidence type="ECO:0000256" key="5">
    <source>
        <dbReference type="ARBA" id="ARBA00022741"/>
    </source>
</evidence>
<comment type="catalytic activity">
    <reaction evidence="1">
        <text>ATP + protein L-histidine = ADP + protein N-phospho-L-histidine.</text>
        <dbReference type="EC" id="2.7.13.3"/>
    </reaction>
</comment>
<dbReference type="Pfam" id="PF12833">
    <property type="entry name" value="HTH_18"/>
    <property type="match status" value="1"/>
</dbReference>
<feature type="domain" description="Histidine kinase" evidence="14">
    <location>
        <begin position="835"/>
        <end position="1062"/>
    </location>
</feature>
<protein>
    <recommendedName>
        <fullName evidence="2">histidine kinase</fullName>
        <ecNumber evidence="2">2.7.13.3</ecNumber>
    </recommendedName>
</protein>
<feature type="modified residue" description="4-aspartylphosphate" evidence="12">
    <location>
        <position position="1155"/>
    </location>
</feature>
<dbReference type="PROSITE" id="PS01124">
    <property type="entry name" value="HTH_ARAC_FAMILY_2"/>
    <property type="match status" value="1"/>
</dbReference>
<dbReference type="Pfam" id="PF02518">
    <property type="entry name" value="HATPase_c"/>
    <property type="match status" value="1"/>
</dbReference>
<dbReference type="SUPFAM" id="SSF55874">
    <property type="entry name" value="ATPase domain of HSP90 chaperone/DNA topoisomerase II/histidine kinase"/>
    <property type="match status" value="1"/>
</dbReference>
<dbReference type="InterPro" id="IPR018060">
    <property type="entry name" value="HTH_AraC"/>
</dbReference>
<dbReference type="FunFam" id="3.40.50.2300:FF:000138">
    <property type="entry name" value="Two-component system sensor histidine kinase/response regulator"/>
    <property type="match status" value="1"/>
</dbReference>
<organism evidence="16 17">
    <name type="scientific">Prevotella heparinolytica</name>
    <dbReference type="NCBI Taxonomy" id="28113"/>
    <lineage>
        <taxon>Bacteria</taxon>
        <taxon>Pseudomonadati</taxon>
        <taxon>Bacteroidota</taxon>
        <taxon>Bacteroidia</taxon>
        <taxon>Bacteroidales</taxon>
        <taxon>Bacteroidaceae</taxon>
        <taxon>Bacteroides</taxon>
    </lineage>
</organism>
<dbReference type="Gene3D" id="1.10.287.130">
    <property type="match status" value="1"/>
</dbReference>
<evidence type="ECO:0000256" key="12">
    <source>
        <dbReference type="PROSITE-ProRule" id="PRU00169"/>
    </source>
</evidence>
<dbReference type="InterPro" id="IPR036890">
    <property type="entry name" value="HATPase_C_sf"/>
</dbReference>
<dbReference type="InterPro" id="IPR018062">
    <property type="entry name" value="HTH_AraC-typ_CS"/>
</dbReference>
<keyword evidence="7" id="KW-0067">ATP-binding</keyword>
<dbReference type="SMART" id="SM00448">
    <property type="entry name" value="REC"/>
    <property type="match status" value="1"/>
</dbReference>
<evidence type="ECO:0000256" key="7">
    <source>
        <dbReference type="ARBA" id="ARBA00022840"/>
    </source>
</evidence>
<evidence type="ECO:0000256" key="9">
    <source>
        <dbReference type="ARBA" id="ARBA00023015"/>
    </source>
</evidence>
<dbReference type="GO" id="GO:0000155">
    <property type="term" value="F:phosphorelay sensor kinase activity"/>
    <property type="evidence" value="ECO:0007669"/>
    <property type="project" value="InterPro"/>
</dbReference>
<sequence>MRNKVTILFLLLYISTLCHGQKGKLFTVDRELSSSMINSIYQDRKGIVWMATEDGLNRYDGSKFTAYKHQEKNPFSLQNNYTRVLFEDRKQHFFVGTLTGLQTYDRSTEHFTNVPMDFNSSPTVNANISCIIERKNGDVLIGTSGHGVFLLNPEAKKIKARQMPDLLPTFFVNGLYEDRTETLWVITDDKGVFRIKKGGQTANYPSGKDFMWPSCICEDNRGNIYIGCLKRGLFRYDAQTDKFVHITHGVHSSLPVKTLTRMGDNEIYIGTDGNGMKVYDISRQVVEDSRIITSAFDSDKAKVHSILKDKQGNIWLGFFQKGVMVLPTITNGFKYIGYKSSTHNSIGSGCIMSICQSRDGTIWVGTDNDGIYGIHPDGNPKVHFVQTADTAYSVSPTIMSVYEDSNRNLWIGSYRDGLARLNPLTGRCDYMHLPDKNGQNAQSIYCMVEDNRKQLWIGSMGAGLFRMQLDTKKVFCYPTPKSGLEYRTDANMLHNAWINCLLHTRNDKLYIGTYDGLGCLDIATGHFASTHKTNRLLPGIVVSALFEDADGGIWIGTTQGLKFLDPRQGNIQEFTMEDGLPSNSISAIKADSNGNLWISTNFGISRFNPKTKVFVNFYAGDGLQGNEFSKGAVCTSARKELFFGGTNGITYFTPNKINDINKKPEIRIVDFYIHDKAVRAGMQSGNRDIVTTSVTDAEEFRLSYKDNSFSIEFSAMEFYNPERISYTYTLNNGAWVSLQPGINRVSFSDLVPGTYLFRVKAKDYNNYSETKEIKITISPPWYESRWAKMLYFLITAAIIALIALQIRQRYRTRQAMQKHRHAEQLNEAKLQFFINISHEIRTPMSLIISPLQKLIETDTDKERLRNYGLIYRNAERILRLVNQLMDVRKIDKGQMQLRFRETEIVGFVQDLYHTFEHLASTKHIKLSFHPEVKELKAFIDPKNFDKIIMNILSNAFKYTPEGGNIDIDLYTGEASETPSTALRHYFEIVVKDSGIGIKENEEKHIFDRFYQIQNSQNESNMGTGIGLHLTRSLVELHHGTIEVRNNSDAPGCSFIIRLPLGKAHLSESEIEDTIAEPTHHADALAAATLAPAEPEENDGKPTKTKHRILVAEDDEEIRRYICRELGSDFHVKECTNGKEALSLVHDRMPDLIISDVMMPEMDGMTLCRKVKSNIHLNHIPVILLTAKNREEDNIEGLSIGADAYITKPFNIEIVRQTAFNLIKNREVLKNNFQGNQEQEKHIRTPELESPDERLLNRIMKVINEQLSNPELNVEMIAENVGISRVHLHRKLKELTNQTTRDLIRNVRLKQAATLLAGKKHSINEVATLTGFTNVAYFSTVFKELYGVSPSSYMEKTRE</sequence>
<feature type="domain" description="HTH araC/xylS-type" evidence="13">
    <location>
        <begin position="1256"/>
        <end position="1355"/>
    </location>
</feature>
<dbReference type="InterPro" id="IPR003661">
    <property type="entry name" value="HisK_dim/P_dom"/>
</dbReference>
<keyword evidence="8" id="KW-0902">Two-component regulatory system</keyword>
<dbReference type="SMART" id="SM00342">
    <property type="entry name" value="HTH_ARAC"/>
    <property type="match status" value="1"/>
</dbReference>
<evidence type="ECO:0000256" key="3">
    <source>
        <dbReference type="ARBA" id="ARBA00022553"/>
    </source>
</evidence>
<dbReference type="CDD" id="cd00082">
    <property type="entry name" value="HisKA"/>
    <property type="match status" value="1"/>
</dbReference>
<dbReference type="InterPro" id="IPR013783">
    <property type="entry name" value="Ig-like_fold"/>
</dbReference>
<evidence type="ECO:0000259" key="13">
    <source>
        <dbReference type="PROSITE" id="PS01124"/>
    </source>
</evidence>
<dbReference type="SUPFAM" id="SSF46689">
    <property type="entry name" value="Homeodomain-like"/>
    <property type="match status" value="1"/>
</dbReference>
<feature type="domain" description="Response regulatory" evidence="15">
    <location>
        <begin position="1107"/>
        <end position="1222"/>
    </location>
</feature>
<dbReference type="InterPro" id="IPR015943">
    <property type="entry name" value="WD40/YVTN_repeat-like_dom_sf"/>
</dbReference>
<dbReference type="CDD" id="cd17574">
    <property type="entry name" value="REC_OmpR"/>
    <property type="match status" value="1"/>
</dbReference>
<dbReference type="SUPFAM" id="SSF101898">
    <property type="entry name" value="NHL repeat"/>
    <property type="match status" value="1"/>
</dbReference>
<reference evidence="16 17" key="1">
    <citation type="submission" date="2018-11" db="EMBL/GenBank/DDBJ databases">
        <title>Genomes From Bacteria Associated with the Canine Oral Cavity: a Test Case for Automated Genome-Based Taxonomic Assignment.</title>
        <authorList>
            <person name="Coil D.A."/>
            <person name="Jospin G."/>
            <person name="Darling A.E."/>
            <person name="Wallis C."/>
            <person name="Davis I.J."/>
            <person name="Harris S."/>
            <person name="Eisen J.A."/>
            <person name="Holcombe L.J."/>
            <person name="O'Flynn C."/>
        </authorList>
    </citation>
    <scope>NUCLEOTIDE SEQUENCE [LARGE SCALE GENOMIC DNA]</scope>
    <source>
        <strain evidence="16 17">OH1047_COT-310</strain>
    </source>
</reference>
<keyword evidence="3 12" id="KW-0597">Phosphoprotein</keyword>
<dbReference type="GO" id="GO:0005524">
    <property type="term" value="F:ATP binding"/>
    <property type="evidence" value="ECO:0007669"/>
    <property type="project" value="UniProtKB-KW"/>
</dbReference>
<keyword evidence="17" id="KW-1185">Reference proteome</keyword>
<dbReference type="InterPro" id="IPR011006">
    <property type="entry name" value="CheY-like_superfamily"/>
</dbReference>
<keyword evidence="9" id="KW-0805">Transcription regulation</keyword>
<dbReference type="EC" id="2.7.13.3" evidence="2"/>
<evidence type="ECO:0000256" key="1">
    <source>
        <dbReference type="ARBA" id="ARBA00000085"/>
    </source>
</evidence>
<dbReference type="PROSITE" id="PS50110">
    <property type="entry name" value="RESPONSE_REGULATORY"/>
    <property type="match status" value="1"/>
</dbReference>
<dbReference type="RefSeq" id="WP_125238265.1">
    <property type="nucleotide sequence ID" value="NZ_RQYF01000004.1"/>
</dbReference>
<evidence type="ECO:0000256" key="2">
    <source>
        <dbReference type="ARBA" id="ARBA00012438"/>
    </source>
</evidence>
<dbReference type="Pfam" id="PF00512">
    <property type="entry name" value="HisKA"/>
    <property type="match status" value="1"/>
</dbReference>
<evidence type="ECO:0000256" key="8">
    <source>
        <dbReference type="ARBA" id="ARBA00023012"/>
    </source>
</evidence>
<dbReference type="PROSITE" id="PS00041">
    <property type="entry name" value="HTH_ARAC_FAMILY_1"/>
    <property type="match status" value="1"/>
</dbReference>
<dbReference type="SUPFAM" id="SSF63829">
    <property type="entry name" value="Calcium-dependent phosphotriesterase"/>
    <property type="match status" value="2"/>
</dbReference>
<dbReference type="Gene3D" id="3.30.565.10">
    <property type="entry name" value="Histidine kinase-like ATPase, C-terminal domain"/>
    <property type="match status" value="1"/>
</dbReference>
<dbReference type="CDD" id="cd00146">
    <property type="entry name" value="PKD"/>
    <property type="match status" value="1"/>
</dbReference>
<dbReference type="FunFam" id="1.10.287.130:FF:000045">
    <property type="entry name" value="Two-component system sensor histidine kinase/response regulator"/>
    <property type="match status" value="1"/>
</dbReference>
<dbReference type="Pfam" id="PF07495">
    <property type="entry name" value="Y_Y_Y"/>
    <property type="match status" value="1"/>
</dbReference>
<evidence type="ECO:0000313" key="17">
    <source>
        <dbReference type="Proteomes" id="UP000279562"/>
    </source>
</evidence>
<dbReference type="InterPro" id="IPR036097">
    <property type="entry name" value="HisK_dim/P_sf"/>
</dbReference>
<keyword evidence="6 16" id="KW-0418">Kinase</keyword>
<evidence type="ECO:0000259" key="15">
    <source>
        <dbReference type="PROSITE" id="PS50110"/>
    </source>
</evidence>
<dbReference type="InterPro" id="IPR011123">
    <property type="entry name" value="Y_Y_Y"/>
</dbReference>
<evidence type="ECO:0000256" key="11">
    <source>
        <dbReference type="ARBA" id="ARBA00023163"/>
    </source>
</evidence>
<evidence type="ECO:0000313" key="16">
    <source>
        <dbReference type="EMBL" id="RRD92983.1"/>
    </source>
</evidence>
<accession>A0A3P2AH58</accession>
<dbReference type="SUPFAM" id="SSF52172">
    <property type="entry name" value="CheY-like"/>
    <property type="match status" value="1"/>
</dbReference>
<dbReference type="Gene3D" id="2.130.10.10">
    <property type="entry name" value="YVTN repeat-like/Quinoprotein amine dehydrogenase"/>
    <property type="match status" value="2"/>
</dbReference>
<dbReference type="InterPro" id="IPR009057">
    <property type="entry name" value="Homeodomain-like_sf"/>
</dbReference>
<dbReference type="GO" id="GO:0003700">
    <property type="term" value="F:DNA-binding transcription factor activity"/>
    <property type="evidence" value="ECO:0007669"/>
    <property type="project" value="InterPro"/>
</dbReference>
<dbReference type="PANTHER" id="PTHR43547:SF2">
    <property type="entry name" value="HYBRID SIGNAL TRANSDUCTION HISTIDINE KINASE C"/>
    <property type="match status" value="1"/>
</dbReference>
<dbReference type="InterPro" id="IPR003594">
    <property type="entry name" value="HATPase_dom"/>
</dbReference>
<keyword evidence="4" id="KW-0808">Transferase</keyword>
<dbReference type="InterPro" id="IPR005467">
    <property type="entry name" value="His_kinase_dom"/>
</dbReference>
<dbReference type="CDD" id="cd00075">
    <property type="entry name" value="HATPase"/>
    <property type="match status" value="1"/>
</dbReference>
<evidence type="ECO:0000259" key="14">
    <source>
        <dbReference type="PROSITE" id="PS50109"/>
    </source>
</evidence>
<name>A0A3P2AH58_9BACE</name>
<dbReference type="SMART" id="SM00387">
    <property type="entry name" value="HATPase_c"/>
    <property type="match status" value="1"/>
</dbReference>
<keyword evidence="11" id="KW-0804">Transcription</keyword>
<dbReference type="Proteomes" id="UP000279562">
    <property type="component" value="Unassembled WGS sequence"/>
</dbReference>
<dbReference type="PRINTS" id="PR00344">
    <property type="entry name" value="BCTRLSENSOR"/>
</dbReference>
<keyword evidence="10" id="KW-0238">DNA-binding</keyword>
<comment type="caution">
    <text evidence="16">The sequence shown here is derived from an EMBL/GenBank/DDBJ whole genome shotgun (WGS) entry which is preliminary data.</text>
</comment>
<dbReference type="Gene3D" id="1.10.10.60">
    <property type="entry name" value="Homeodomain-like"/>
    <property type="match status" value="1"/>
</dbReference>
<evidence type="ECO:0000256" key="10">
    <source>
        <dbReference type="ARBA" id="ARBA00023125"/>
    </source>
</evidence>
<evidence type="ECO:0000256" key="6">
    <source>
        <dbReference type="ARBA" id="ARBA00022777"/>
    </source>
</evidence>
<dbReference type="PANTHER" id="PTHR43547">
    <property type="entry name" value="TWO-COMPONENT HISTIDINE KINASE"/>
    <property type="match status" value="1"/>
</dbReference>
<dbReference type="PROSITE" id="PS50109">
    <property type="entry name" value="HIS_KIN"/>
    <property type="match status" value="1"/>
</dbReference>
<evidence type="ECO:0000256" key="4">
    <source>
        <dbReference type="ARBA" id="ARBA00022679"/>
    </source>
</evidence>
<dbReference type="SUPFAM" id="SSF47384">
    <property type="entry name" value="Homodimeric domain of signal transducing histidine kinase"/>
    <property type="match status" value="1"/>
</dbReference>
<dbReference type="InterPro" id="IPR004358">
    <property type="entry name" value="Sig_transdc_His_kin-like_C"/>
</dbReference>
<dbReference type="GO" id="GO:0043565">
    <property type="term" value="F:sequence-specific DNA binding"/>
    <property type="evidence" value="ECO:0007669"/>
    <property type="project" value="InterPro"/>
</dbReference>
<dbReference type="Gene3D" id="2.60.40.10">
    <property type="entry name" value="Immunoglobulins"/>
    <property type="match status" value="1"/>
</dbReference>
<dbReference type="Pfam" id="PF07494">
    <property type="entry name" value="Reg_prop"/>
    <property type="match status" value="5"/>
</dbReference>
<gene>
    <name evidence="16" type="ORF">EII33_01770</name>
</gene>
<dbReference type="EMBL" id="RQYF01000004">
    <property type="protein sequence ID" value="RRD92983.1"/>
    <property type="molecule type" value="Genomic_DNA"/>
</dbReference>
<dbReference type="InterPro" id="IPR011110">
    <property type="entry name" value="Reg_prop"/>
</dbReference>